<organism evidence="13 14">
    <name type="scientific">Oerskovia merdavium</name>
    <dbReference type="NCBI Taxonomy" id="2762227"/>
    <lineage>
        <taxon>Bacteria</taxon>
        <taxon>Bacillati</taxon>
        <taxon>Actinomycetota</taxon>
        <taxon>Actinomycetes</taxon>
        <taxon>Micrococcales</taxon>
        <taxon>Cellulomonadaceae</taxon>
        <taxon>Oerskovia</taxon>
    </lineage>
</organism>
<keyword evidence="7" id="KW-0067">ATP-binding</keyword>
<protein>
    <recommendedName>
        <fullName evidence="2">histidine kinase</fullName>
        <ecNumber evidence="2">2.7.13.3</ecNumber>
    </recommendedName>
</protein>
<dbReference type="Proteomes" id="UP000655570">
    <property type="component" value="Unassembled WGS sequence"/>
</dbReference>
<evidence type="ECO:0000256" key="9">
    <source>
        <dbReference type="SAM" id="MobiDB-lite"/>
    </source>
</evidence>
<sequence>MPTPRAAPQQTPASRSASFLTETQVVHAGPVGRFVAARPWMTDLALALGVIVLGLVTTEVARMTVQGSTGLGLFLPGTSAARLVPAVWSAGAVLGAVLLTVRRASPLVVTGALTLLALGSLATSGVLGVLGVCLAFALFTVADTRTPHTTWIAFTAVFLVVTVALWHWQDIGLAEILLWSDPGLPSLDDPGRQLPAPPFSAGRRFFSVLLLLGLLLLGVATGTVARARRQHAHDLVERYAAIARERDQSAALARAAERARIAREMHDVVAHSVSVMVALSDGAGAALDRAPDRSREALRELSRTGRSALSDMQGVLGALDPGDRSDAGTGGPAEPVAADLATIVERFRAAGIPVRARDLDIDLPHDTTLRLAVARILTEALTNVLRHAPGTPRAEVAVRRGPAGLEVEVLDDGGTRPGTGGGSGRGILGMRERAALLGGHVEVGPRPGGGWRVHVVLPLDDDRRHAQDHGARPSRTEGQEGRRR</sequence>
<feature type="domain" description="Signal transduction histidine kinase subgroup 3 dimerisation and phosphoacceptor" evidence="12">
    <location>
        <begin position="257"/>
        <end position="323"/>
    </location>
</feature>
<feature type="transmembrane region" description="Helical" evidence="10">
    <location>
        <begin position="113"/>
        <end position="139"/>
    </location>
</feature>
<feature type="transmembrane region" description="Helical" evidence="10">
    <location>
        <begin position="83"/>
        <end position="101"/>
    </location>
</feature>
<gene>
    <name evidence="13" type="ORF">H9641_05420</name>
</gene>
<dbReference type="InterPro" id="IPR003594">
    <property type="entry name" value="HATPase_dom"/>
</dbReference>
<evidence type="ECO:0000259" key="12">
    <source>
        <dbReference type="Pfam" id="PF07730"/>
    </source>
</evidence>
<keyword evidence="4" id="KW-0808">Transferase</keyword>
<feature type="region of interest" description="Disordered" evidence="9">
    <location>
        <begin position="462"/>
        <end position="484"/>
    </location>
</feature>
<dbReference type="Pfam" id="PF07730">
    <property type="entry name" value="HisKA_3"/>
    <property type="match status" value="1"/>
</dbReference>
<dbReference type="RefSeq" id="WP_191801729.1">
    <property type="nucleotide sequence ID" value="NZ_JACSQF010000004.1"/>
</dbReference>
<comment type="caution">
    <text evidence="13">The sequence shown here is derived from an EMBL/GenBank/DDBJ whole genome shotgun (WGS) entry which is preliminary data.</text>
</comment>
<evidence type="ECO:0000256" key="6">
    <source>
        <dbReference type="ARBA" id="ARBA00022777"/>
    </source>
</evidence>
<evidence type="ECO:0000313" key="13">
    <source>
        <dbReference type="EMBL" id="MBD7980160.1"/>
    </source>
</evidence>
<dbReference type="InterPro" id="IPR011712">
    <property type="entry name" value="Sig_transdc_His_kin_sub3_dim/P"/>
</dbReference>
<evidence type="ECO:0000256" key="2">
    <source>
        <dbReference type="ARBA" id="ARBA00012438"/>
    </source>
</evidence>
<name>A0ABR8TXE4_9CELL</name>
<keyword evidence="3" id="KW-0597">Phosphoprotein</keyword>
<evidence type="ECO:0000256" key="7">
    <source>
        <dbReference type="ARBA" id="ARBA00022840"/>
    </source>
</evidence>
<accession>A0ABR8TXE4</accession>
<dbReference type="Gene3D" id="1.20.5.1930">
    <property type="match status" value="1"/>
</dbReference>
<keyword evidence="5" id="KW-0547">Nucleotide-binding</keyword>
<feature type="transmembrane region" description="Helical" evidence="10">
    <location>
        <begin position="44"/>
        <end position="62"/>
    </location>
</feature>
<evidence type="ECO:0000256" key="8">
    <source>
        <dbReference type="ARBA" id="ARBA00023012"/>
    </source>
</evidence>
<evidence type="ECO:0000256" key="1">
    <source>
        <dbReference type="ARBA" id="ARBA00000085"/>
    </source>
</evidence>
<evidence type="ECO:0000256" key="4">
    <source>
        <dbReference type="ARBA" id="ARBA00022679"/>
    </source>
</evidence>
<evidence type="ECO:0000256" key="10">
    <source>
        <dbReference type="SAM" id="Phobius"/>
    </source>
</evidence>
<feature type="transmembrane region" description="Helical" evidence="10">
    <location>
        <begin position="205"/>
        <end position="225"/>
    </location>
</feature>
<feature type="transmembrane region" description="Helical" evidence="10">
    <location>
        <begin position="151"/>
        <end position="169"/>
    </location>
</feature>
<feature type="domain" description="Histidine kinase/HSP90-like ATPase" evidence="11">
    <location>
        <begin position="372"/>
        <end position="460"/>
    </location>
</feature>
<dbReference type="CDD" id="cd16917">
    <property type="entry name" value="HATPase_UhpB-NarQ-NarX-like"/>
    <property type="match status" value="1"/>
</dbReference>
<evidence type="ECO:0000256" key="3">
    <source>
        <dbReference type="ARBA" id="ARBA00022553"/>
    </source>
</evidence>
<dbReference type="Pfam" id="PF02518">
    <property type="entry name" value="HATPase_c"/>
    <property type="match status" value="1"/>
</dbReference>
<dbReference type="Gene3D" id="3.30.565.10">
    <property type="entry name" value="Histidine kinase-like ATPase, C-terminal domain"/>
    <property type="match status" value="1"/>
</dbReference>
<evidence type="ECO:0000313" key="14">
    <source>
        <dbReference type="Proteomes" id="UP000655570"/>
    </source>
</evidence>
<evidence type="ECO:0000256" key="5">
    <source>
        <dbReference type="ARBA" id="ARBA00022741"/>
    </source>
</evidence>
<dbReference type="InterPro" id="IPR036890">
    <property type="entry name" value="HATPase_C_sf"/>
</dbReference>
<keyword evidence="10" id="KW-0812">Transmembrane</keyword>
<comment type="catalytic activity">
    <reaction evidence="1">
        <text>ATP + protein L-histidine = ADP + protein N-phospho-L-histidine.</text>
        <dbReference type="EC" id="2.7.13.3"/>
    </reaction>
</comment>
<dbReference type="EMBL" id="JACSQF010000004">
    <property type="protein sequence ID" value="MBD7980160.1"/>
    <property type="molecule type" value="Genomic_DNA"/>
</dbReference>
<dbReference type="GO" id="GO:0016301">
    <property type="term" value="F:kinase activity"/>
    <property type="evidence" value="ECO:0007669"/>
    <property type="project" value="UniProtKB-KW"/>
</dbReference>
<keyword evidence="8" id="KW-0902">Two-component regulatory system</keyword>
<proteinExistence type="predicted"/>
<dbReference type="PANTHER" id="PTHR24421:SF10">
    <property type="entry name" value="NITRATE_NITRITE SENSOR PROTEIN NARQ"/>
    <property type="match status" value="1"/>
</dbReference>
<dbReference type="InterPro" id="IPR050482">
    <property type="entry name" value="Sensor_HK_TwoCompSys"/>
</dbReference>
<reference evidence="13 14" key="1">
    <citation type="submission" date="2020-08" db="EMBL/GenBank/DDBJ databases">
        <title>A Genomic Blueprint of the Chicken Gut Microbiome.</title>
        <authorList>
            <person name="Gilroy R."/>
            <person name="Ravi A."/>
            <person name="Getino M."/>
            <person name="Pursley I."/>
            <person name="Horton D.L."/>
            <person name="Alikhan N.-F."/>
            <person name="Baker D."/>
            <person name="Gharbi K."/>
            <person name="Hall N."/>
            <person name="Watson M."/>
            <person name="Adriaenssens E.M."/>
            <person name="Foster-Nyarko E."/>
            <person name="Jarju S."/>
            <person name="Secka A."/>
            <person name="Antonio M."/>
            <person name="Oren A."/>
            <person name="Chaudhuri R."/>
            <person name="La Ragione R.M."/>
            <person name="Hildebrand F."/>
            <person name="Pallen M.J."/>
        </authorList>
    </citation>
    <scope>NUCLEOTIDE SEQUENCE [LARGE SCALE GENOMIC DNA]</scope>
    <source>
        <strain evidence="13 14">Sa2CUA9</strain>
    </source>
</reference>
<dbReference type="EC" id="2.7.13.3" evidence="2"/>
<keyword evidence="6 13" id="KW-0418">Kinase</keyword>
<dbReference type="PANTHER" id="PTHR24421">
    <property type="entry name" value="NITRATE/NITRITE SENSOR PROTEIN NARX-RELATED"/>
    <property type="match status" value="1"/>
</dbReference>
<evidence type="ECO:0000259" key="11">
    <source>
        <dbReference type="Pfam" id="PF02518"/>
    </source>
</evidence>
<keyword evidence="10" id="KW-1133">Transmembrane helix</keyword>
<keyword evidence="10" id="KW-0472">Membrane</keyword>
<keyword evidence="14" id="KW-1185">Reference proteome</keyword>
<dbReference type="SUPFAM" id="SSF55874">
    <property type="entry name" value="ATPase domain of HSP90 chaperone/DNA topoisomerase II/histidine kinase"/>
    <property type="match status" value="1"/>
</dbReference>